<evidence type="ECO:0000313" key="3">
    <source>
        <dbReference type="Proteomes" id="UP000314294"/>
    </source>
</evidence>
<dbReference type="Proteomes" id="UP000314294">
    <property type="component" value="Unassembled WGS sequence"/>
</dbReference>
<comment type="caution">
    <text evidence="2">The sequence shown here is derived from an EMBL/GenBank/DDBJ whole genome shotgun (WGS) entry which is preliminary data.</text>
</comment>
<proteinExistence type="predicted"/>
<evidence type="ECO:0000313" key="2">
    <source>
        <dbReference type="EMBL" id="TNN34533.1"/>
    </source>
</evidence>
<sequence length="59" mass="6007">MLLALDTPKLWERFSVGLDSTGLGGGRRVAERLAPGRGASPGSTLRSSDAPRGGGDGIL</sequence>
<dbReference type="EMBL" id="SRLO01001943">
    <property type="protein sequence ID" value="TNN34533.1"/>
    <property type="molecule type" value="Genomic_DNA"/>
</dbReference>
<gene>
    <name evidence="2" type="ORF">EYF80_055301</name>
</gene>
<keyword evidence="3" id="KW-1185">Reference proteome</keyword>
<evidence type="ECO:0000256" key="1">
    <source>
        <dbReference type="SAM" id="MobiDB-lite"/>
    </source>
</evidence>
<accession>A0A4Z2F0Q8</accession>
<protein>
    <submittedName>
        <fullName evidence="2">Uncharacterized protein</fullName>
    </submittedName>
</protein>
<organism evidence="2 3">
    <name type="scientific">Liparis tanakae</name>
    <name type="common">Tanaka's snailfish</name>
    <dbReference type="NCBI Taxonomy" id="230148"/>
    <lineage>
        <taxon>Eukaryota</taxon>
        <taxon>Metazoa</taxon>
        <taxon>Chordata</taxon>
        <taxon>Craniata</taxon>
        <taxon>Vertebrata</taxon>
        <taxon>Euteleostomi</taxon>
        <taxon>Actinopterygii</taxon>
        <taxon>Neopterygii</taxon>
        <taxon>Teleostei</taxon>
        <taxon>Neoteleostei</taxon>
        <taxon>Acanthomorphata</taxon>
        <taxon>Eupercaria</taxon>
        <taxon>Perciformes</taxon>
        <taxon>Cottioidei</taxon>
        <taxon>Cottales</taxon>
        <taxon>Liparidae</taxon>
        <taxon>Liparis</taxon>
    </lineage>
</organism>
<feature type="region of interest" description="Disordered" evidence="1">
    <location>
        <begin position="24"/>
        <end position="59"/>
    </location>
</feature>
<name>A0A4Z2F0Q8_9TELE</name>
<dbReference type="AlphaFoldDB" id="A0A4Z2F0Q8"/>
<reference evidence="2 3" key="1">
    <citation type="submission" date="2019-03" db="EMBL/GenBank/DDBJ databases">
        <title>First draft genome of Liparis tanakae, snailfish: a comprehensive survey of snailfish specific genes.</title>
        <authorList>
            <person name="Kim W."/>
            <person name="Song I."/>
            <person name="Jeong J.-H."/>
            <person name="Kim D."/>
            <person name="Kim S."/>
            <person name="Ryu S."/>
            <person name="Song J.Y."/>
            <person name="Lee S.K."/>
        </authorList>
    </citation>
    <scope>NUCLEOTIDE SEQUENCE [LARGE SCALE GENOMIC DNA]</scope>
    <source>
        <tissue evidence="2">Muscle</tissue>
    </source>
</reference>